<dbReference type="Pfam" id="PF07943">
    <property type="entry name" value="PBP5_C"/>
    <property type="match status" value="1"/>
</dbReference>
<dbReference type="AlphaFoldDB" id="A0A0R3JRF0"/>
<evidence type="ECO:0000256" key="5">
    <source>
        <dbReference type="ARBA" id="ARBA00022645"/>
    </source>
</evidence>
<comment type="pathway">
    <text evidence="2">Cell wall biogenesis; peptidoglycan biosynthesis.</text>
</comment>
<keyword evidence="5 19" id="KW-0121">Carboxypeptidase</keyword>
<dbReference type="Proteomes" id="UP000052015">
    <property type="component" value="Unassembled WGS sequence"/>
</dbReference>
<dbReference type="SUPFAM" id="SSF56601">
    <property type="entry name" value="beta-lactamase/transpeptidase-like"/>
    <property type="match status" value="1"/>
</dbReference>
<dbReference type="PATRIC" id="fig|908809.3.peg.2223"/>
<evidence type="ECO:0000313" key="19">
    <source>
        <dbReference type="EMBL" id="KRQ86008.1"/>
    </source>
</evidence>
<dbReference type="InterPro" id="IPR018044">
    <property type="entry name" value="Peptidase_S11"/>
</dbReference>
<dbReference type="SUPFAM" id="SSF69189">
    <property type="entry name" value="Penicillin-binding protein associated domain"/>
    <property type="match status" value="1"/>
</dbReference>
<feature type="signal peptide" evidence="17">
    <location>
        <begin position="1"/>
        <end position="20"/>
    </location>
</feature>
<dbReference type="PRINTS" id="PR00725">
    <property type="entry name" value="DADACBPTASE1"/>
</dbReference>
<dbReference type="GO" id="GO:0009252">
    <property type="term" value="P:peptidoglycan biosynthetic process"/>
    <property type="evidence" value="ECO:0007669"/>
    <property type="project" value="UniProtKB-UniPathway"/>
</dbReference>
<evidence type="ECO:0000256" key="2">
    <source>
        <dbReference type="ARBA" id="ARBA00004752"/>
    </source>
</evidence>
<feature type="active site" description="Proton acceptor" evidence="13">
    <location>
        <position position="58"/>
    </location>
</feature>
<feature type="domain" description="Peptidase S11 D-Ala-D-Ala carboxypeptidase A C-terminal" evidence="18">
    <location>
        <begin position="271"/>
        <end position="358"/>
    </location>
</feature>
<evidence type="ECO:0000256" key="8">
    <source>
        <dbReference type="ARBA" id="ARBA00022801"/>
    </source>
</evidence>
<comment type="similarity">
    <text evidence="3 15">Belongs to the peptidase S11 family.</text>
</comment>
<comment type="catalytic activity">
    <reaction evidence="12">
        <text>Preferential cleavage: (Ac)2-L-Lys-D-Ala-|-D-Ala. Also transpeptidation of peptidyl-alanyl moieties that are N-acyl substituents of D-alanine.</text>
        <dbReference type="EC" id="3.4.16.4"/>
    </reaction>
</comment>
<dbReference type="PANTHER" id="PTHR21581">
    <property type="entry name" value="D-ALANYL-D-ALANINE CARBOXYPEPTIDASE"/>
    <property type="match status" value="1"/>
</dbReference>
<dbReference type="PANTHER" id="PTHR21581:SF33">
    <property type="entry name" value="D-ALANYL-D-ALANINE CARBOXYPEPTIDASE DACB"/>
    <property type="match status" value="1"/>
</dbReference>
<proteinExistence type="inferred from homology"/>
<dbReference type="InterPro" id="IPR012338">
    <property type="entry name" value="Beta-lactam/transpept-like"/>
</dbReference>
<evidence type="ECO:0000256" key="10">
    <source>
        <dbReference type="ARBA" id="ARBA00022984"/>
    </source>
</evidence>
<evidence type="ECO:0000256" key="9">
    <source>
        <dbReference type="ARBA" id="ARBA00022960"/>
    </source>
</evidence>
<dbReference type="Pfam" id="PF00768">
    <property type="entry name" value="Peptidase_S11"/>
    <property type="match status" value="1"/>
</dbReference>
<evidence type="ECO:0000256" key="13">
    <source>
        <dbReference type="PIRSR" id="PIRSR618044-1"/>
    </source>
</evidence>
<reference evidence="19 20" key="1">
    <citation type="submission" date="2015-09" db="EMBL/GenBank/DDBJ databases">
        <title>Draft genome sequence of a Caloramator mitchellensis, a moderate thermophile from the Great Artesian Basin of Australia.</title>
        <authorList>
            <person name="Patel B.K."/>
        </authorList>
    </citation>
    <scope>NUCLEOTIDE SEQUENCE [LARGE SCALE GENOMIC DNA]</scope>
    <source>
        <strain evidence="19 20">VF08</strain>
    </source>
</reference>
<feature type="binding site" evidence="14">
    <location>
        <position position="223"/>
    </location>
    <ligand>
        <name>substrate</name>
    </ligand>
</feature>
<organism evidence="19 20">
    <name type="scientific">Caloramator mitchellensis</name>
    <dbReference type="NCBI Taxonomy" id="908809"/>
    <lineage>
        <taxon>Bacteria</taxon>
        <taxon>Bacillati</taxon>
        <taxon>Bacillota</taxon>
        <taxon>Clostridia</taxon>
        <taxon>Eubacteriales</taxon>
        <taxon>Clostridiaceae</taxon>
        <taxon>Caloramator</taxon>
    </lineage>
</organism>
<evidence type="ECO:0000256" key="3">
    <source>
        <dbReference type="ARBA" id="ARBA00007164"/>
    </source>
</evidence>
<name>A0A0R3JRF0_CALMK</name>
<evidence type="ECO:0000256" key="6">
    <source>
        <dbReference type="ARBA" id="ARBA00022670"/>
    </source>
</evidence>
<feature type="transmembrane region" description="Helical" evidence="16">
    <location>
        <begin position="375"/>
        <end position="392"/>
    </location>
</feature>
<evidence type="ECO:0000256" key="12">
    <source>
        <dbReference type="ARBA" id="ARBA00034000"/>
    </source>
</evidence>
<keyword evidence="7 17" id="KW-0732">Signal</keyword>
<keyword evidence="10" id="KW-0573">Peptidoglycan synthesis</keyword>
<evidence type="ECO:0000256" key="4">
    <source>
        <dbReference type="ARBA" id="ARBA00012448"/>
    </source>
</evidence>
<dbReference type="Gene3D" id="3.40.710.10">
    <property type="entry name" value="DD-peptidase/beta-lactamase superfamily"/>
    <property type="match status" value="1"/>
</dbReference>
<gene>
    <name evidence="19" type="primary">dacF_2</name>
    <name evidence="19" type="ORF">ABG79_02237</name>
</gene>
<keyword evidence="20" id="KW-1185">Reference proteome</keyword>
<evidence type="ECO:0000256" key="14">
    <source>
        <dbReference type="PIRSR" id="PIRSR618044-2"/>
    </source>
</evidence>
<feature type="active site" description="Acyl-ester intermediate" evidence="13">
    <location>
        <position position="55"/>
    </location>
</feature>
<keyword evidence="11" id="KW-0961">Cell wall biogenesis/degradation</keyword>
<evidence type="ECO:0000256" key="11">
    <source>
        <dbReference type="ARBA" id="ARBA00023316"/>
    </source>
</evidence>
<keyword evidence="16" id="KW-1133">Transmembrane helix</keyword>
<evidence type="ECO:0000256" key="15">
    <source>
        <dbReference type="RuleBase" id="RU004016"/>
    </source>
</evidence>
<keyword evidence="9" id="KW-0133">Cell shape</keyword>
<protein>
    <recommendedName>
        <fullName evidence="4">serine-type D-Ala-D-Ala carboxypeptidase</fullName>
        <ecNumber evidence="4">3.4.16.4</ecNumber>
    </recommendedName>
</protein>
<sequence>MKRIFVAMVLFFLFSQTTFAQNKLNISAEGAILVDLNSDTILYEKNKNLKLPMASTTKIMTALLALEKCKLEDKVIIGSKPPFADGSKIYLLEGEELTIEQLLNALLIESANDAGQAIAEYISGSEEEFAKLMTKRAEELGCRNTNFVNATGLYDLNHYTSAYDLYLITKKAFEFPAFRDIIAKKKYIIPPTNKQPETRYIYNHNKLLNGNKRYHYEWADGVKTGYTIKAKHSFVGSATKNGRTLIAVVLKSDATYYADVINLFNYGYNEFKDYLVIDKNTAATYISINDKRIPLYPQNDIYVNLKNNENLHSIYKKININSNLQEFAKGDILGNIELYKDGTIIKSVPLIAGEGYQSAIYDLKYKGDGKYSKKLSNKIMIPIYFLLGYLTFKKIRAVRRRRLMKKNLLKNK</sequence>
<keyword evidence="8 19" id="KW-0378">Hydrolase</keyword>
<dbReference type="RefSeq" id="WP_057979520.1">
    <property type="nucleotide sequence ID" value="NZ_LKHP01000018.1"/>
</dbReference>
<dbReference type="InterPro" id="IPR037167">
    <property type="entry name" value="Peptidase_S11_C_sf"/>
</dbReference>
<dbReference type="GO" id="GO:0006508">
    <property type="term" value="P:proteolysis"/>
    <property type="evidence" value="ECO:0007669"/>
    <property type="project" value="UniProtKB-KW"/>
</dbReference>
<dbReference type="GO" id="GO:0071555">
    <property type="term" value="P:cell wall organization"/>
    <property type="evidence" value="ECO:0007669"/>
    <property type="project" value="UniProtKB-KW"/>
</dbReference>
<feature type="active site" evidence="13">
    <location>
        <position position="110"/>
    </location>
</feature>
<comment type="function">
    <text evidence="1">Removes C-terminal D-alanyl residues from sugar-peptide cell wall precursors.</text>
</comment>
<dbReference type="InterPro" id="IPR015956">
    <property type="entry name" value="Peniciliin-bd_prot_C_sf"/>
</dbReference>
<feature type="chain" id="PRO_5006441554" description="serine-type D-Ala-D-Ala carboxypeptidase" evidence="17">
    <location>
        <begin position="21"/>
        <end position="412"/>
    </location>
</feature>
<dbReference type="GO" id="GO:0009002">
    <property type="term" value="F:serine-type D-Ala-D-Ala carboxypeptidase activity"/>
    <property type="evidence" value="ECO:0007669"/>
    <property type="project" value="UniProtKB-EC"/>
</dbReference>
<dbReference type="SMART" id="SM00936">
    <property type="entry name" value="PBP5_C"/>
    <property type="match status" value="1"/>
</dbReference>
<evidence type="ECO:0000256" key="16">
    <source>
        <dbReference type="SAM" id="Phobius"/>
    </source>
</evidence>
<evidence type="ECO:0000256" key="17">
    <source>
        <dbReference type="SAM" id="SignalP"/>
    </source>
</evidence>
<dbReference type="UniPathway" id="UPA00219"/>
<keyword evidence="16" id="KW-0812">Transmembrane</keyword>
<evidence type="ECO:0000256" key="7">
    <source>
        <dbReference type="ARBA" id="ARBA00022729"/>
    </source>
</evidence>
<comment type="caution">
    <text evidence="19">The sequence shown here is derived from an EMBL/GenBank/DDBJ whole genome shotgun (WGS) entry which is preliminary data.</text>
</comment>
<dbReference type="Gene3D" id="2.60.410.10">
    <property type="entry name" value="D-Ala-D-Ala carboxypeptidase, C-terminal domain"/>
    <property type="match status" value="1"/>
</dbReference>
<dbReference type="GO" id="GO:0008360">
    <property type="term" value="P:regulation of cell shape"/>
    <property type="evidence" value="ECO:0007669"/>
    <property type="project" value="UniProtKB-KW"/>
</dbReference>
<dbReference type="InterPro" id="IPR012907">
    <property type="entry name" value="Peptidase_S11_C"/>
</dbReference>
<keyword evidence="16" id="KW-0472">Membrane</keyword>
<keyword evidence="6" id="KW-0645">Protease</keyword>
<dbReference type="InterPro" id="IPR001967">
    <property type="entry name" value="Peptidase_S11_N"/>
</dbReference>
<dbReference type="STRING" id="908809.ABG79_02237"/>
<dbReference type="OrthoDB" id="9791132at2"/>
<dbReference type="EMBL" id="LKHP01000018">
    <property type="protein sequence ID" value="KRQ86008.1"/>
    <property type="molecule type" value="Genomic_DNA"/>
</dbReference>
<evidence type="ECO:0000256" key="1">
    <source>
        <dbReference type="ARBA" id="ARBA00003217"/>
    </source>
</evidence>
<accession>A0A0R3JRF0</accession>
<evidence type="ECO:0000259" key="18">
    <source>
        <dbReference type="SMART" id="SM00936"/>
    </source>
</evidence>
<evidence type="ECO:0000313" key="20">
    <source>
        <dbReference type="Proteomes" id="UP000052015"/>
    </source>
</evidence>
<dbReference type="EC" id="3.4.16.4" evidence="4"/>